<evidence type="ECO:0000256" key="7">
    <source>
        <dbReference type="ARBA" id="ARBA00022962"/>
    </source>
</evidence>
<protein>
    <recommendedName>
        <fullName evidence="3">CTP synthase (glutamine hydrolyzing)</fullName>
        <ecNumber evidence="3">6.3.4.2</ecNumber>
    </recommendedName>
</protein>
<dbReference type="FunFam" id="3.40.50.880:FF:000002">
    <property type="entry name" value="CTP synthase"/>
    <property type="match status" value="1"/>
</dbReference>
<dbReference type="InterPro" id="IPR033828">
    <property type="entry name" value="GATase1_CTP_Synthase"/>
</dbReference>
<dbReference type="PANTHER" id="PTHR11550">
    <property type="entry name" value="CTP SYNTHASE"/>
    <property type="match status" value="1"/>
</dbReference>
<dbReference type="GO" id="GO:0005524">
    <property type="term" value="F:ATP binding"/>
    <property type="evidence" value="ECO:0007669"/>
    <property type="project" value="UniProtKB-KW"/>
</dbReference>
<name>A0A7V4DHG6_9BACT</name>
<proteinExistence type="inferred from homology"/>
<dbReference type="CDD" id="cd01746">
    <property type="entry name" value="GATase1_CTP_Synthase"/>
    <property type="match status" value="1"/>
</dbReference>
<dbReference type="GO" id="GO:0005829">
    <property type="term" value="C:cytosol"/>
    <property type="evidence" value="ECO:0007669"/>
    <property type="project" value="TreeGrafter"/>
</dbReference>
<reference evidence="11" key="1">
    <citation type="journal article" date="2020" name="mSystems">
        <title>Genome- and Community-Level Interaction Insights into Carbon Utilization and Element Cycling Functions of Hydrothermarchaeota in Hydrothermal Sediment.</title>
        <authorList>
            <person name="Zhou Z."/>
            <person name="Liu Y."/>
            <person name="Xu W."/>
            <person name="Pan J."/>
            <person name="Luo Z.H."/>
            <person name="Li M."/>
        </authorList>
    </citation>
    <scope>NUCLEOTIDE SEQUENCE [LARGE SCALE GENOMIC DNA]</scope>
    <source>
        <strain evidence="11">SpSt-716</strain>
    </source>
</reference>
<dbReference type="GO" id="GO:0003883">
    <property type="term" value="F:CTP synthase activity"/>
    <property type="evidence" value="ECO:0007669"/>
    <property type="project" value="UniProtKB-EC"/>
</dbReference>
<accession>A0A7V4DHG6</accession>
<dbReference type="AlphaFoldDB" id="A0A7V4DHG6"/>
<feature type="non-terminal residue" evidence="11">
    <location>
        <position position="1"/>
    </location>
</feature>
<evidence type="ECO:0000259" key="10">
    <source>
        <dbReference type="Pfam" id="PF00117"/>
    </source>
</evidence>
<evidence type="ECO:0000256" key="1">
    <source>
        <dbReference type="ARBA" id="ARBA00005171"/>
    </source>
</evidence>
<sequence>MKEAKDSVVIGLVGKYVESKDAYLSICEALKHSAASLGVQVVIRPIEAGMLRETNTADVLSGIDGVLVPGGFGHRGIEGKIEAVRYARERGVPFLGICLGMQVAVIEFARNVLGFSDAHSTEFNPDTTHPVIDLLPSQRGMQNKGGTMRLGNYRCLLERSSQSFALYGQEEIWERHRHRYELNEHFVDQLERKGMVMAGFNPEYQVVEIVELREHPFFVGVQFHPEFKSRPNRPHPLFLGFLKASYDFRQRRGQA</sequence>
<dbReference type="GO" id="GO:0042802">
    <property type="term" value="F:identical protein binding"/>
    <property type="evidence" value="ECO:0007669"/>
    <property type="project" value="TreeGrafter"/>
</dbReference>
<keyword evidence="6" id="KW-0067">ATP-binding</keyword>
<evidence type="ECO:0000256" key="6">
    <source>
        <dbReference type="ARBA" id="ARBA00022840"/>
    </source>
</evidence>
<evidence type="ECO:0000256" key="8">
    <source>
        <dbReference type="ARBA" id="ARBA00022975"/>
    </source>
</evidence>
<keyword evidence="7" id="KW-0315">Glutamine amidotransferase</keyword>
<comment type="catalytic activity">
    <reaction evidence="9">
        <text>UTP + L-glutamine + ATP + H2O = CTP + L-glutamate + ADP + phosphate + 2 H(+)</text>
        <dbReference type="Rhea" id="RHEA:26426"/>
        <dbReference type="ChEBI" id="CHEBI:15377"/>
        <dbReference type="ChEBI" id="CHEBI:15378"/>
        <dbReference type="ChEBI" id="CHEBI:29985"/>
        <dbReference type="ChEBI" id="CHEBI:30616"/>
        <dbReference type="ChEBI" id="CHEBI:37563"/>
        <dbReference type="ChEBI" id="CHEBI:43474"/>
        <dbReference type="ChEBI" id="CHEBI:46398"/>
        <dbReference type="ChEBI" id="CHEBI:58359"/>
        <dbReference type="ChEBI" id="CHEBI:456216"/>
        <dbReference type="EC" id="6.3.4.2"/>
    </reaction>
</comment>
<dbReference type="NCBIfam" id="NF003792">
    <property type="entry name" value="PRK05380.1"/>
    <property type="match status" value="1"/>
</dbReference>
<evidence type="ECO:0000256" key="3">
    <source>
        <dbReference type="ARBA" id="ARBA00012291"/>
    </source>
</evidence>
<comment type="pathway">
    <text evidence="1">Pyrimidine metabolism; CTP biosynthesis via de novo pathway; CTP from UDP: step 2/2.</text>
</comment>
<dbReference type="PROSITE" id="PS51273">
    <property type="entry name" value="GATASE_TYPE_1"/>
    <property type="match status" value="1"/>
</dbReference>
<dbReference type="InterPro" id="IPR029062">
    <property type="entry name" value="Class_I_gatase-like"/>
</dbReference>
<dbReference type="EMBL" id="DTEN01000239">
    <property type="protein sequence ID" value="HGI75245.1"/>
    <property type="molecule type" value="Genomic_DNA"/>
</dbReference>
<dbReference type="GO" id="GO:0044210">
    <property type="term" value="P:'de novo' CTP biosynthetic process"/>
    <property type="evidence" value="ECO:0007669"/>
    <property type="project" value="UniProtKB-UniPathway"/>
</dbReference>
<dbReference type="EC" id="6.3.4.2" evidence="3"/>
<comment type="caution">
    <text evidence="11">The sequence shown here is derived from an EMBL/GenBank/DDBJ whole genome shotgun (WGS) entry which is preliminary data.</text>
</comment>
<evidence type="ECO:0000256" key="4">
    <source>
        <dbReference type="ARBA" id="ARBA00022598"/>
    </source>
</evidence>
<evidence type="ECO:0000256" key="2">
    <source>
        <dbReference type="ARBA" id="ARBA00007533"/>
    </source>
</evidence>
<evidence type="ECO:0000256" key="9">
    <source>
        <dbReference type="ARBA" id="ARBA00047781"/>
    </source>
</evidence>
<dbReference type="UniPathway" id="UPA00159">
    <property type="reaction ID" value="UER00277"/>
</dbReference>
<evidence type="ECO:0000313" key="11">
    <source>
        <dbReference type="EMBL" id="HGI75245.1"/>
    </source>
</evidence>
<dbReference type="InterPro" id="IPR004468">
    <property type="entry name" value="CTP_synthase"/>
</dbReference>
<keyword evidence="8" id="KW-0665">Pyrimidine biosynthesis</keyword>
<dbReference type="Pfam" id="PF00117">
    <property type="entry name" value="GATase"/>
    <property type="match status" value="1"/>
</dbReference>
<dbReference type="Gene3D" id="3.40.50.880">
    <property type="match status" value="1"/>
</dbReference>
<feature type="domain" description="Glutamine amidotransferase" evidence="10">
    <location>
        <begin position="20"/>
        <end position="243"/>
    </location>
</feature>
<keyword evidence="4 11" id="KW-0436">Ligase</keyword>
<keyword evidence="5" id="KW-0547">Nucleotide-binding</keyword>
<evidence type="ECO:0000256" key="5">
    <source>
        <dbReference type="ARBA" id="ARBA00022741"/>
    </source>
</evidence>
<dbReference type="SUPFAM" id="SSF52317">
    <property type="entry name" value="Class I glutamine amidotransferase-like"/>
    <property type="match status" value="1"/>
</dbReference>
<dbReference type="GO" id="GO:0019856">
    <property type="term" value="P:pyrimidine nucleobase biosynthetic process"/>
    <property type="evidence" value="ECO:0007669"/>
    <property type="project" value="TreeGrafter"/>
</dbReference>
<gene>
    <name evidence="11" type="ORF">ENU96_06185</name>
</gene>
<dbReference type="PANTHER" id="PTHR11550:SF0">
    <property type="entry name" value="CTP SYNTHASE-RELATED"/>
    <property type="match status" value="1"/>
</dbReference>
<organism evidence="11">
    <name type="scientific">Candidatus Caldatribacterium californiense</name>
    <dbReference type="NCBI Taxonomy" id="1454726"/>
    <lineage>
        <taxon>Bacteria</taxon>
        <taxon>Pseudomonadati</taxon>
        <taxon>Atribacterota</taxon>
        <taxon>Atribacteria</taxon>
        <taxon>Atribacterales</taxon>
        <taxon>Candidatus Caldatribacteriaceae</taxon>
        <taxon>Candidatus Caldatribacterium</taxon>
    </lineage>
</organism>
<dbReference type="InterPro" id="IPR017926">
    <property type="entry name" value="GATASE"/>
</dbReference>
<comment type="similarity">
    <text evidence="2">Belongs to the CTP synthase family.</text>
</comment>